<accession>A0A290HQH8</accession>
<dbReference type="SUPFAM" id="SSF52467">
    <property type="entry name" value="DHS-like NAD/FAD-binding domain"/>
    <property type="match status" value="1"/>
</dbReference>
<dbReference type="Gene3D" id="3.40.50.1220">
    <property type="entry name" value="TPP-binding domain"/>
    <property type="match status" value="1"/>
</dbReference>
<protein>
    <recommendedName>
        <fullName evidence="1">protein acetyllysine N-acetyltransferase</fullName>
        <ecNumber evidence="1">2.3.1.286</ecNumber>
    </recommendedName>
</protein>
<evidence type="ECO:0000256" key="4">
    <source>
        <dbReference type="PROSITE-ProRule" id="PRU00236"/>
    </source>
</evidence>
<dbReference type="KEGG" id="sulj:SJPD1_1863"/>
<dbReference type="EC" id="2.3.1.286" evidence="1"/>
<dbReference type="Gene3D" id="3.30.1600.10">
    <property type="entry name" value="SIR2/SIRT2 'Small Domain"/>
    <property type="match status" value="1"/>
</dbReference>
<dbReference type="GO" id="GO:0017136">
    <property type="term" value="F:histone deacetylase activity, NAD-dependent"/>
    <property type="evidence" value="ECO:0007669"/>
    <property type="project" value="TreeGrafter"/>
</dbReference>
<evidence type="ECO:0000256" key="2">
    <source>
        <dbReference type="ARBA" id="ARBA00022679"/>
    </source>
</evidence>
<keyword evidence="6" id="KW-0378">Hydrolase</keyword>
<dbReference type="InterPro" id="IPR003000">
    <property type="entry name" value="Sirtuin"/>
</dbReference>
<name>A0A290HQH8_9BACT</name>
<dbReference type="InterPro" id="IPR026590">
    <property type="entry name" value="Ssirtuin_cat_dom"/>
</dbReference>
<feature type="binding site" evidence="4">
    <location>
        <position position="114"/>
    </location>
    <ligand>
        <name>Zn(2+)</name>
        <dbReference type="ChEBI" id="CHEBI:29105"/>
    </ligand>
</feature>
<proteinExistence type="predicted"/>
<sequence length="232" mass="26096">MARVVIFSGAGISAESGLSTFRDTGGLWEKYRVEEICQAGCLSWNRENTLTFYDARREQLASVTPNAAHYAIAKLQEKYPNDIAIITQNVDDLFERAGCKDVLHLHGFLPRLRCEKCGTTHLIGYAKQERDVTCKSCGGFLRPDIVFFGEATPMYEHLYEAMEECQFLVIIGSSGNVVAMDHFALHVKVSILNNLEKSDAINERVYTKVLYKKATEAVDEIVADVERFLQKS</sequence>
<feature type="active site" description="Proton acceptor" evidence="4">
    <location>
        <position position="106"/>
    </location>
</feature>
<evidence type="ECO:0000313" key="7">
    <source>
        <dbReference type="Proteomes" id="UP000217349"/>
    </source>
</evidence>
<organism evidence="6 7">
    <name type="scientific">Sulfurospirillum diekertiae</name>
    <dbReference type="NCBI Taxonomy" id="1854492"/>
    <lineage>
        <taxon>Bacteria</taxon>
        <taxon>Pseudomonadati</taxon>
        <taxon>Campylobacterota</taxon>
        <taxon>Epsilonproteobacteria</taxon>
        <taxon>Campylobacterales</taxon>
        <taxon>Sulfurospirillaceae</taxon>
        <taxon>Sulfurospirillum</taxon>
    </lineage>
</organism>
<dbReference type="GO" id="GO:0016787">
    <property type="term" value="F:hydrolase activity"/>
    <property type="evidence" value="ECO:0007669"/>
    <property type="project" value="UniProtKB-KW"/>
</dbReference>
<reference evidence="7" key="1">
    <citation type="submission" date="2017-09" db="EMBL/GenBank/DDBJ databases">
        <title>The complete genome of Sulfurospirillum sp. JPD-1.</title>
        <authorList>
            <person name="Goris T."/>
        </authorList>
    </citation>
    <scope>NUCLEOTIDE SEQUENCE [LARGE SCALE GENOMIC DNA]</scope>
    <source>
        <strain evidence="7">JPD-1</strain>
    </source>
</reference>
<evidence type="ECO:0000256" key="3">
    <source>
        <dbReference type="ARBA" id="ARBA00023027"/>
    </source>
</evidence>
<dbReference type="GO" id="GO:0070403">
    <property type="term" value="F:NAD+ binding"/>
    <property type="evidence" value="ECO:0007669"/>
    <property type="project" value="InterPro"/>
</dbReference>
<dbReference type="Pfam" id="PF02146">
    <property type="entry name" value="SIR2"/>
    <property type="match status" value="1"/>
</dbReference>
<dbReference type="AlphaFoldDB" id="A0A290HQH8"/>
<feature type="domain" description="Deacetylase sirtuin-type" evidence="5">
    <location>
        <begin position="1"/>
        <end position="231"/>
    </location>
</feature>
<evidence type="ECO:0000256" key="1">
    <source>
        <dbReference type="ARBA" id="ARBA00012928"/>
    </source>
</evidence>
<dbReference type="RefSeq" id="WP_096046906.1">
    <property type="nucleotide sequence ID" value="NZ_CP023275.1"/>
</dbReference>
<evidence type="ECO:0000313" key="6">
    <source>
        <dbReference type="EMBL" id="ATB69968.1"/>
    </source>
</evidence>
<dbReference type="Proteomes" id="UP000217349">
    <property type="component" value="Chromosome"/>
</dbReference>
<dbReference type="InterPro" id="IPR026591">
    <property type="entry name" value="Sirtuin_cat_small_dom_sf"/>
</dbReference>
<dbReference type="OrthoDB" id="9800582at2"/>
<evidence type="ECO:0000259" key="5">
    <source>
        <dbReference type="PROSITE" id="PS50305"/>
    </source>
</evidence>
<keyword evidence="3" id="KW-0520">NAD</keyword>
<feature type="binding site" evidence="4">
    <location>
        <position position="137"/>
    </location>
    <ligand>
        <name>Zn(2+)</name>
        <dbReference type="ChEBI" id="CHEBI:29105"/>
    </ligand>
</feature>
<feature type="binding site" evidence="4">
    <location>
        <position position="134"/>
    </location>
    <ligand>
        <name>Zn(2+)</name>
        <dbReference type="ChEBI" id="CHEBI:29105"/>
    </ligand>
</feature>
<dbReference type="EMBL" id="CP023275">
    <property type="protein sequence ID" value="ATB69968.1"/>
    <property type="molecule type" value="Genomic_DNA"/>
</dbReference>
<gene>
    <name evidence="6" type="ORF">SJPD1_1863</name>
</gene>
<dbReference type="InterPro" id="IPR050134">
    <property type="entry name" value="NAD-dep_sirtuin_deacylases"/>
</dbReference>
<dbReference type="InterPro" id="IPR029035">
    <property type="entry name" value="DHS-like_NAD/FAD-binding_dom"/>
</dbReference>
<dbReference type="PANTHER" id="PTHR11085:SF4">
    <property type="entry name" value="NAD-DEPENDENT PROTEIN DEACYLASE"/>
    <property type="match status" value="1"/>
</dbReference>
<feature type="binding site" evidence="4">
    <location>
        <position position="117"/>
    </location>
    <ligand>
        <name>Zn(2+)</name>
        <dbReference type="ChEBI" id="CHEBI:29105"/>
    </ligand>
</feature>
<dbReference type="GO" id="GO:0046872">
    <property type="term" value="F:metal ion binding"/>
    <property type="evidence" value="ECO:0007669"/>
    <property type="project" value="UniProtKB-KW"/>
</dbReference>
<keyword evidence="4" id="KW-0479">Metal-binding</keyword>
<dbReference type="PANTHER" id="PTHR11085">
    <property type="entry name" value="NAD-DEPENDENT PROTEIN DEACYLASE SIRTUIN-5, MITOCHONDRIAL-RELATED"/>
    <property type="match status" value="1"/>
</dbReference>
<keyword evidence="2" id="KW-0808">Transferase</keyword>
<dbReference type="PROSITE" id="PS50305">
    <property type="entry name" value="SIRTUIN"/>
    <property type="match status" value="1"/>
</dbReference>
<keyword evidence="4" id="KW-0862">Zinc</keyword>